<feature type="domain" description="DUF7408" evidence="2">
    <location>
        <begin position="185"/>
        <end position="305"/>
    </location>
</feature>
<dbReference type="KEGG" id="bcop:JD108_19085"/>
<dbReference type="Proteomes" id="UP000677234">
    <property type="component" value="Chromosome"/>
</dbReference>
<evidence type="ECO:0000256" key="1">
    <source>
        <dbReference type="SAM" id="Phobius"/>
    </source>
</evidence>
<dbReference type="Pfam" id="PF24157">
    <property type="entry name" value="DUF7408"/>
    <property type="match status" value="1"/>
</dbReference>
<reference evidence="4" key="2">
    <citation type="submission" date="2021-04" db="EMBL/GenBank/DDBJ databases">
        <title>Brevibacillus composti FJAT-54423, complete genome.</title>
        <authorList>
            <person name="Tang R."/>
        </authorList>
    </citation>
    <scope>NUCLEOTIDE SEQUENCE</scope>
    <source>
        <strain evidence="4">FJAT-54424</strain>
    </source>
</reference>
<dbReference type="Gene3D" id="3.40.50.880">
    <property type="match status" value="1"/>
</dbReference>
<dbReference type="EMBL" id="CP066308">
    <property type="protein sequence ID" value="QQE73940.1"/>
    <property type="molecule type" value="Genomic_DNA"/>
</dbReference>
<dbReference type="InterPro" id="IPR029062">
    <property type="entry name" value="Class_I_gatase-like"/>
</dbReference>
<accession>A0A7T5EJZ5</accession>
<evidence type="ECO:0000313" key="5">
    <source>
        <dbReference type="Proteomes" id="UP000595847"/>
    </source>
</evidence>
<dbReference type="RefSeq" id="WP_198827536.1">
    <property type="nucleotide sequence ID" value="NZ_CP066308.1"/>
</dbReference>
<dbReference type="Proteomes" id="UP000595847">
    <property type="component" value="Chromosome"/>
</dbReference>
<evidence type="ECO:0000259" key="2">
    <source>
        <dbReference type="Pfam" id="PF24157"/>
    </source>
</evidence>
<evidence type="ECO:0000313" key="3">
    <source>
        <dbReference type="EMBL" id="QQE73940.1"/>
    </source>
</evidence>
<keyword evidence="1" id="KW-0472">Membrane</keyword>
<name>A0A7T5EJZ5_9BACL</name>
<dbReference type="SUPFAM" id="SSF52317">
    <property type="entry name" value="Class I glutamine amidotransferase-like"/>
    <property type="match status" value="1"/>
</dbReference>
<evidence type="ECO:0000313" key="4">
    <source>
        <dbReference type="EMBL" id="QUO41024.1"/>
    </source>
</evidence>
<reference evidence="3 5" key="1">
    <citation type="submission" date="2020-12" db="EMBL/GenBank/DDBJ databases">
        <title>strain FJAT-54423T represents a novel species of the genus Brevibacillus.</title>
        <authorList>
            <person name="Tang R."/>
        </authorList>
    </citation>
    <scope>NUCLEOTIDE SEQUENCE [LARGE SCALE GENOMIC DNA]</scope>
    <source>
        <strain evidence="3 5">FJAT-54423</strain>
    </source>
</reference>
<proteinExistence type="predicted"/>
<feature type="transmembrane region" description="Helical" evidence="1">
    <location>
        <begin position="392"/>
        <end position="414"/>
    </location>
</feature>
<organism evidence="3 5">
    <name type="scientific">Brevibacillus composti</name>
    <dbReference type="NCBI Taxonomy" id="2796470"/>
    <lineage>
        <taxon>Bacteria</taxon>
        <taxon>Bacillati</taxon>
        <taxon>Bacillota</taxon>
        <taxon>Bacilli</taxon>
        <taxon>Bacillales</taxon>
        <taxon>Paenibacillaceae</taxon>
        <taxon>Brevibacillus</taxon>
    </lineage>
</organism>
<feature type="transmembrane region" description="Helical" evidence="1">
    <location>
        <begin position="365"/>
        <end position="385"/>
    </location>
</feature>
<protein>
    <recommendedName>
        <fullName evidence="2">DUF7408 domain-containing protein</fullName>
    </recommendedName>
</protein>
<evidence type="ECO:0000313" key="6">
    <source>
        <dbReference type="Proteomes" id="UP000677234"/>
    </source>
</evidence>
<dbReference type="InterPro" id="IPR055831">
    <property type="entry name" value="DUF7408"/>
</dbReference>
<keyword evidence="6" id="KW-1185">Reference proteome</keyword>
<sequence length="792" mass="86469">MNRTKSKQWLLAFLSCLLLLTCMPVGWLPGVQAEGAVQLGVIAGIGGDYKETSFVPVQVTASNSGADIEGNLVVTVGDWGSNHLNVAYYQPISIAKGATKQVTISVPGNQVGPNTYVSLMQGDKVVAKASVGGRRYSGDTLFVGVLASHPDTANFLGAMPKTAFNNPVRVLPLKAEQMPVNRTQLQMVDVLLLNNFALDSLSGQQIDAIRQWTMAGGLLMIAGGAHYGKTAGELKDLSPVEATGVTTVAALPALTVDKNNTPGLDRPFTVSTGVLREGTAIYSEAGIPLVAVRTVGEGKVMYVAYDLAEEPVASWSGNSRFWADVLNKGFGTTIHRIHRSPMDGIWPLDHAADRIPALKMPDIKWLALFFAVYALIAGPVMFYLLRRKRKQSWMWGAVPALAVVTGIAIFTVGASQRGTKPLLHQVGFIQMLGNGSAQAKAVAAMFVPRSSDYEIEVEGSGRSWPILPYRPDQTQPKAWVWSQADRTQIQFKQVEFWSMRKVGTEQFLSDVGTFESDLRYVEGGLRGTVTNKSKYTLRDVTVATDTQNQRFPEIAPGETITVELKFDPATQNRPYRGSRVHQFIPAQYQGNAGPYNNSREGQIVDILEESHNLAGARKAPVTLVGWMDAPAVEIGIKDRSYKPYNISLVAAPLSIKPSPDGYTFVPSGEIEAVRIGSSPGVDDVGDGYMMQGGEITFDFPIQPKQKNLAIFKIHLYTWSNDNTPFDKQVYNWKTGEYDSYDKAFASNIMAQEKTSVYLSAEGTLRIKFSHSFNEHRHLGLPVISVEGKVIQP</sequence>
<dbReference type="AlphaFoldDB" id="A0A7T5EJZ5"/>
<gene>
    <name evidence="3" type="ORF">JD108_19085</name>
    <name evidence="4" type="ORF">KDJ56_19020</name>
</gene>
<keyword evidence="1" id="KW-0812">Transmembrane</keyword>
<dbReference type="EMBL" id="CP073708">
    <property type="protein sequence ID" value="QUO41024.1"/>
    <property type="molecule type" value="Genomic_DNA"/>
</dbReference>
<keyword evidence="1" id="KW-1133">Transmembrane helix</keyword>